<organism evidence="1 2">
    <name type="scientific">Rubrivivax benzoatilyticus</name>
    <dbReference type="NCBI Taxonomy" id="316997"/>
    <lineage>
        <taxon>Bacteria</taxon>
        <taxon>Pseudomonadati</taxon>
        <taxon>Pseudomonadota</taxon>
        <taxon>Betaproteobacteria</taxon>
        <taxon>Burkholderiales</taxon>
        <taxon>Sphaerotilaceae</taxon>
        <taxon>Rubrivivax</taxon>
    </lineage>
</organism>
<evidence type="ECO:0000313" key="2">
    <source>
        <dbReference type="Proteomes" id="UP000802098"/>
    </source>
</evidence>
<keyword evidence="2" id="KW-1185">Reference proteome</keyword>
<sequence>MDPAVCVVVWRQAFGASGPGRLKFPVDDPFLHAIGRWQRAAHSSELEATARAAMDAFFIEAALGFAARGYVCCVGEDDVADAARRFRPKAV</sequence>
<proteinExistence type="predicted"/>
<evidence type="ECO:0000313" key="1">
    <source>
        <dbReference type="EMBL" id="NHK99491.1"/>
    </source>
</evidence>
<name>A0ABX0I0X3_9BURK</name>
<protein>
    <recommendedName>
        <fullName evidence="3">DUF982 domain-containing protein</fullName>
    </recommendedName>
</protein>
<evidence type="ECO:0008006" key="3">
    <source>
        <dbReference type="Google" id="ProtNLM"/>
    </source>
</evidence>
<gene>
    <name evidence="1" type="ORF">G7087_13980</name>
</gene>
<accession>A0ABX0I0X3</accession>
<dbReference type="RefSeq" id="WP_138938749.1">
    <property type="nucleotide sequence ID" value="NZ_JAAOCD010000006.1"/>
</dbReference>
<dbReference type="EMBL" id="JAAOCD010000006">
    <property type="protein sequence ID" value="NHK99491.1"/>
    <property type="molecule type" value="Genomic_DNA"/>
</dbReference>
<reference evidence="1 2" key="1">
    <citation type="submission" date="2020-03" db="EMBL/GenBank/DDBJ databases">
        <title>Rubrivivax benzoatilyticus JA2 (sequenced after 10 years sub-culturing).</title>
        <authorList>
            <person name="Gupta D."/>
            <person name="Chintalapati S."/>
            <person name="Chintalapati V.R."/>
        </authorList>
    </citation>
    <scope>NUCLEOTIDE SEQUENCE [LARGE SCALE GENOMIC DNA]</scope>
    <source>
        <strain evidence="1 2">JA2-Mal</strain>
    </source>
</reference>
<comment type="caution">
    <text evidence="1">The sequence shown here is derived from an EMBL/GenBank/DDBJ whole genome shotgun (WGS) entry which is preliminary data.</text>
</comment>
<dbReference type="Proteomes" id="UP000802098">
    <property type="component" value="Unassembled WGS sequence"/>
</dbReference>